<feature type="transmembrane region" description="Helical" evidence="2">
    <location>
        <begin position="138"/>
        <end position="158"/>
    </location>
</feature>
<feature type="transmembrane region" description="Helical" evidence="2">
    <location>
        <begin position="71"/>
        <end position="90"/>
    </location>
</feature>
<evidence type="ECO:0000256" key="1">
    <source>
        <dbReference type="SAM" id="MobiDB-lite"/>
    </source>
</evidence>
<evidence type="ECO:0000313" key="3">
    <source>
        <dbReference type="EMBL" id="ROR91699.1"/>
    </source>
</evidence>
<sequence length="395" mass="42559">MQRRRSSAAFTVVVSVVMLVGALVMGLVLFLSGTPGALAVGLVLAALPVAPLVGVYMWLDRYEPEPRSLLVLALGWGAFVATSVALVLQLADSAVLGTGEGWSSAVVAPVTEEATKGLFILLLLFFRRHELDGVLDGLVYAGMVGIGFAFTENILYLTSAYAGEDGVPGGFSGAVGLFVVRGIFSPFAHPFFTSFIGIGVGLAVTSRSWAVRVLAPLGGYVLAVLAHGAWNGSLVIDDGANAFTTYLFLMVPAFLLLSGFAVWSRQRERRVLTRALDDCARRGFLDPAEVPWLARISARRFARRYAERAGGQQGRRVMVAYQGEAVELGFLHHRYLRGVAPSDFAVRGQSHVEAMRVLRPGLLWPQPSRDTPGHMPVVHQQQSPQSAQAQDRGPW</sequence>
<dbReference type="Proteomes" id="UP000281738">
    <property type="component" value="Unassembled WGS sequence"/>
</dbReference>
<accession>A0A3N2CW37</accession>
<dbReference type="Pfam" id="PF13367">
    <property type="entry name" value="PrsW-protease"/>
    <property type="match status" value="1"/>
</dbReference>
<keyword evidence="2" id="KW-0812">Transmembrane</keyword>
<dbReference type="OrthoDB" id="9785431at2"/>
<keyword evidence="4" id="KW-1185">Reference proteome</keyword>
<organism evidence="3 4">
    <name type="scientific">Nocardioides aurantiacus</name>
    <dbReference type="NCBI Taxonomy" id="86796"/>
    <lineage>
        <taxon>Bacteria</taxon>
        <taxon>Bacillati</taxon>
        <taxon>Actinomycetota</taxon>
        <taxon>Actinomycetes</taxon>
        <taxon>Propionibacteriales</taxon>
        <taxon>Nocardioidaceae</taxon>
        <taxon>Nocardioides</taxon>
    </lineage>
</organism>
<keyword evidence="2" id="KW-0472">Membrane</keyword>
<reference evidence="3 4" key="1">
    <citation type="submission" date="2018-11" db="EMBL/GenBank/DDBJ databases">
        <title>Sequencing the genomes of 1000 actinobacteria strains.</title>
        <authorList>
            <person name="Klenk H.-P."/>
        </authorList>
    </citation>
    <scope>NUCLEOTIDE SEQUENCE [LARGE SCALE GENOMIC DNA]</scope>
    <source>
        <strain evidence="3 4">DSM 12652</strain>
    </source>
</reference>
<name>A0A3N2CW37_9ACTN</name>
<dbReference type="PANTHER" id="PTHR36844:SF1">
    <property type="entry name" value="PROTEASE PRSW"/>
    <property type="match status" value="1"/>
</dbReference>
<dbReference type="InterPro" id="IPR026898">
    <property type="entry name" value="PrsW"/>
</dbReference>
<feature type="transmembrane region" description="Helical" evidence="2">
    <location>
        <begin position="178"/>
        <end position="202"/>
    </location>
</feature>
<feature type="transmembrane region" description="Helical" evidence="2">
    <location>
        <begin position="209"/>
        <end position="230"/>
    </location>
</feature>
<keyword evidence="2" id="KW-1133">Transmembrane helix</keyword>
<feature type="compositionally biased region" description="Low complexity" evidence="1">
    <location>
        <begin position="374"/>
        <end position="395"/>
    </location>
</feature>
<dbReference type="GO" id="GO:0008233">
    <property type="term" value="F:peptidase activity"/>
    <property type="evidence" value="ECO:0007669"/>
    <property type="project" value="InterPro"/>
</dbReference>
<feature type="transmembrane region" description="Helical" evidence="2">
    <location>
        <begin position="242"/>
        <end position="264"/>
    </location>
</feature>
<proteinExistence type="predicted"/>
<evidence type="ECO:0000256" key="2">
    <source>
        <dbReference type="SAM" id="Phobius"/>
    </source>
</evidence>
<feature type="transmembrane region" description="Helical" evidence="2">
    <location>
        <begin position="102"/>
        <end position="126"/>
    </location>
</feature>
<dbReference type="EMBL" id="RKHO01000001">
    <property type="protein sequence ID" value="ROR91699.1"/>
    <property type="molecule type" value="Genomic_DNA"/>
</dbReference>
<feature type="region of interest" description="Disordered" evidence="1">
    <location>
        <begin position="364"/>
        <end position="395"/>
    </location>
</feature>
<dbReference type="AlphaFoldDB" id="A0A3N2CW37"/>
<evidence type="ECO:0000313" key="4">
    <source>
        <dbReference type="Proteomes" id="UP000281738"/>
    </source>
</evidence>
<feature type="transmembrane region" description="Helical" evidence="2">
    <location>
        <begin position="37"/>
        <end position="59"/>
    </location>
</feature>
<dbReference type="PANTHER" id="PTHR36844">
    <property type="entry name" value="PROTEASE PRSW"/>
    <property type="match status" value="1"/>
</dbReference>
<protein>
    <submittedName>
        <fullName evidence="3">RsiW-degrading membrane proteinase PrsW (M82 family)</fullName>
    </submittedName>
</protein>
<gene>
    <name evidence="3" type="ORF">EDD33_2572</name>
</gene>
<dbReference type="RefSeq" id="WP_123391303.1">
    <property type="nucleotide sequence ID" value="NZ_RKHO01000001.1"/>
</dbReference>
<feature type="transmembrane region" description="Helical" evidence="2">
    <location>
        <begin position="7"/>
        <end position="31"/>
    </location>
</feature>
<comment type="caution">
    <text evidence="3">The sequence shown here is derived from an EMBL/GenBank/DDBJ whole genome shotgun (WGS) entry which is preliminary data.</text>
</comment>